<evidence type="ECO:0000313" key="3">
    <source>
        <dbReference type="Proteomes" id="UP000298274"/>
    </source>
</evidence>
<keyword evidence="1" id="KW-0732">Signal</keyword>
<sequence>MSTVTTCARCATLVLALAAVTLGDAAATPLHGQYSTTTVNNSFAFNKGAIFNWKASTFYRSLVQY</sequence>
<feature type="chain" id="PRO_5020455941" evidence="1">
    <location>
        <begin position="27"/>
        <end position="65"/>
    </location>
</feature>
<accession>A0A4P7Y381</accession>
<evidence type="ECO:0000313" key="2">
    <source>
        <dbReference type="EMBL" id="QCG65151.1"/>
    </source>
</evidence>
<dbReference type="RefSeq" id="WP_046484290.1">
    <property type="nucleotide sequence ID" value="NZ_CP039631.3"/>
</dbReference>
<feature type="signal peptide" evidence="1">
    <location>
        <begin position="1"/>
        <end position="26"/>
    </location>
</feature>
<evidence type="ECO:0000256" key="1">
    <source>
        <dbReference type="SAM" id="SignalP"/>
    </source>
</evidence>
<dbReference type="AlphaFoldDB" id="A0A4P7Y381"/>
<dbReference type="Proteomes" id="UP000298274">
    <property type="component" value="Chromosome"/>
</dbReference>
<protein>
    <submittedName>
        <fullName evidence="2">Uncharacterized protein</fullName>
    </submittedName>
</protein>
<gene>
    <name evidence="2" type="ORF">E4167_06810</name>
</gene>
<name>A0A4P7Y381_PSEVE</name>
<proteinExistence type="predicted"/>
<organism evidence="2 3">
    <name type="scientific">Pseudomonas veronii</name>
    <dbReference type="NCBI Taxonomy" id="76761"/>
    <lineage>
        <taxon>Bacteria</taxon>
        <taxon>Pseudomonadati</taxon>
        <taxon>Pseudomonadota</taxon>
        <taxon>Gammaproteobacteria</taxon>
        <taxon>Pseudomonadales</taxon>
        <taxon>Pseudomonadaceae</taxon>
        <taxon>Pseudomonas</taxon>
    </lineage>
</organism>
<reference evidence="3" key="1">
    <citation type="submission" date="2019-04" db="EMBL/GenBank/DDBJ databases">
        <title>Complete genome sequence of Pseudomonas veronii strain PVy, a versatile degrader capable of using multiple contaminants as sole carbon sources.</title>
        <authorList>
            <person name="Lopez-Echartea E."/>
            <person name="Ridl J."/>
            <person name="Pajer P."/>
            <person name="Strejcek M."/>
            <person name="Suman J."/>
            <person name="Uhlik O."/>
        </authorList>
    </citation>
    <scope>NUCLEOTIDE SEQUENCE [LARGE SCALE GENOMIC DNA]</scope>
    <source>
        <strain evidence="3">Pvy</strain>
    </source>
</reference>
<dbReference type="EMBL" id="CP039631">
    <property type="protein sequence ID" value="QCG65151.1"/>
    <property type="molecule type" value="Genomic_DNA"/>
</dbReference>